<dbReference type="AlphaFoldDB" id="A0A1Q9JH03"/>
<dbReference type="HAMAP" id="MF_00328">
    <property type="entry name" value="Guanylate_kinase"/>
    <property type="match status" value="1"/>
</dbReference>
<evidence type="ECO:0000313" key="15">
    <source>
        <dbReference type="EMBL" id="OLR55401.1"/>
    </source>
</evidence>
<dbReference type="InterPro" id="IPR020590">
    <property type="entry name" value="Guanylate_kinase_CS"/>
</dbReference>
<keyword evidence="10 13" id="KW-0067">ATP-binding</keyword>
<dbReference type="Proteomes" id="UP000187404">
    <property type="component" value="Unassembled WGS sequence"/>
</dbReference>
<dbReference type="FunFam" id="3.40.50.300:FF:000855">
    <property type="entry name" value="Guanylate kinase"/>
    <property type="match status" value="1"/>
</dbReference>
<protein>
    <recommendedName>
        <fullName evidence="5 13">Guanylate kinase</fullName>
        <ecNumber evidence="4 13">2.7.4.8</ecNumber>
    </recommendedName>
    <alternativeName>
        <fullName evidence="11 13">GMP kinase</fullName>
    </alternativeName>
</protein>
<dbReference type="PANTHER" id="PTHR23117:SF13">
    <property type="entry name" value="GUANYLATE KINASE"/>
    <property type="match status" value="1"/>
</dbReference>
<evidence type="ECO:0000256" key="9">
    <source>
        <dbReference type="ARBA" id="ARBA00022777"/>
    </source>
</evidence>
<dbReference type="STRING" id="1261640.BHK98_04580"/>
<dbReference type="Gene3D" id="3.30.63.10">
    <property type="entry name" value="Guanylate Kinase phosphate binding domain"/>
    <property type="match status" value="1"/>
</dbReference>
<evidence type="ECO:0000256" key="10">
    <source>
        <dbReference type="ARBA" id="ARBA00022840"/>
    </source>
</evidence>
<dbReference type="GO" id="GO:0004385">
    <property type="term" value="F:GMP kinase activity"/>
    <property type="evidence" value="ECO:0007669"/>
    <property type="project" value="UniProtKB-UniRule"/>
</dbReference>
<dbReference type="OrthoDB" id="9808150at2"/>
<dbReference type="GO" id="GO:0005829">
    <property type="term" value="C:cytosol"/>
    <property type="evidence" value="ECO:0007669"/>
    <property type="project" value="TreeGrafter"/>
</dbReference>
<keyword evidence="6 13" id="KW-0963">Cytoplasm</keyword>
<name>A0A1Q9JH03_9FIRM</name>
<dbReference type="GO" id="GO:0005524">
    <property type="term" value="F:ATP binding"/>
    <property type="evidence" value="ECO:0007669"/>
    <property type="project" value="UniProtKB-UniRule"/>
</dbReference>
<evidence type="ECO:0000256" key="2">
    <source>
        <dbReference type="ARBA" id="ARBA00004496"/>
    </source>
</evidence>
<evidence type="ECO:0000256" key="8">
    <source>
        <dbReference type="ARBA" id="ARBA00022741"/>
    </source>
</evidence>
<comment type="subcellular location">
    <subcellularLocation>
        <location evidence="2 13">Cytoplasm</location>
    </subcellularLocation>
</comment>
<dbReference type="CDD" id="cd00071">
    <property type="entry name" value="GMPK"/>
    <property type="match status" value="1"/>
</dbReference>
<dbReference type="FunFam" id="3.30.63.10:FF:000002">
    <property type="entry name" value="Guanylate kinase 1"/>
    <property type="match status" value="1"/>
</dbReference>
<dbReference type="EMBL" id="MJIE01000001">
    <property type="protein sequence ID" value="OLR55401.1"/>
    <property type="molecule type" value="Genomic_DNA"/>
</dbReference>
<dbReference type="PROSITE" id="PS50052">
    <property type="entry name" value="GUANYLATE_KINASE_2"/>
    <property type="match status" value="1"/>
</dbReference>
<evidence type="ECO:0000256" key="6">
    <source>
        <dbReference type="ARBA" id="ARBA00022490"/>
    </source>
</evidence>
<evidence type="ECO:0000259" key="14">
    <source>
        <dbReference type="PROSITE" id="PS50052"/>
    </source>
</evidence>
<dbReference type="Pfam" id="PF00625">
    <property type="entry name" value="Guanylate_kin"/>
    <property type="match status" value="1"/>
</dbReference>
<dbReference type="InterPro" id="IPR008144">
    <property type="entry name" value="Guanylate_kin-like_dom"/>
</dbReference>
<proteinExistence type="inferred from homology"/>
<accession>A0A1Q9JH03</accession>
<evidence type="ECO:0000256" key="1">
    <source>
        <dbReference type="ARBA" id="ARBA00003531"/>
    </source>
</evidence>
<evidence type="ECO:0000256" key="4">
    <source>
        <dbReference type="ARBA" id="ARBA00012961"/>
    </source>
</evidence>
<dbReference type="InterPro" id="IPR027417">
    <property type="entry name" value="P-loop_NTPase"/>
</dbReference>
<keyword evidence="8 13" id="KW-0547">Nucleotide-binding</keyword>
<sequence>MEAYAQHTGKLFIISGPSGAGKGTICKRLIEDSDPDRMELSVSMTTRPPRKGEVDGVSYYFVTMEQFRENVLADGFLEHAEVYGNCYGTPKAKVIEKLEAGIDVVLEIDIQGAMNVKKAYPDGIFIFILPPSMSILRKRLTGRGTDSMEIIDMRLSKTLGELSYIEEYDYVVVNGELEEAVDRVKAIVVAEHSRVTENINELIEKYKEEI</sequence>
<dbReference type="Gene3D" id="3.40.50.300">
    <property type="entry name" value="P-loop containing nucleotide triphosphate hydrolases"/>
    <property type="match status" value="1"/>
</dbReference>
<evidence type="ECO:0000256" key="11">
    <source>
        <dbReference type="ARBA" id="ARBA00030128"/>
    </source>
</evidence>
<dbReference type="SUPFAM" id="SSF52540">
    <property type="entry name" value="P-loop containing nucleoside triphosphate hydrolases"/>
    <property type="match status" value="1"/>
</dbReference>
<comment type="similarity">
    <text evidence="3 13">Belongs to the guanylate kinase family.</text>
</comment>
<comment type="caution">
    <text evidence="15">The sequence shown here is derived from an EMBL/GenBank/DDBJ whole genome shotgun (WGS) entry which is preliminary data.</text>
</comment>
<gene>
    <name evidence="13" type="primary">gmk</name>
    <name evidence="15" type="ORF">BHK98_04580</name>
</gene>
<comment type="function">
    <text evidence="1 13">Essential for recycling GMP and indirectly, cGMP.</text>
</comment>
<keyword evidence="16" id="KW-1185">Reference proteome</keyword>
<organism evidence="15 16">
    <name type="scientific">Hornefia porci</name>
    <dbReference type="NCBI Taxonomy" id="2652292"/>
    <lineage>
        <taxon>Bacteria</taxon>
        <taxon>Bacillati</taxon>
        <taxon>Bacillota</taxon>
        <taxon>Clostridia</taxon>
        <taxon>Peptostreptococcales</taxon>
        <taxon>Anaerovoracaceae</taxon>
        <taxon>Hornefia</taxon>
    </lineage>
</organism>
<dbReference type="PANTHER" id="PTHR23117">
    <property type="entry name" value="GUANYLATE KINASE-RELATED"/>
    <property type="match status" value="1"/>
</dbReference>
<evidence type="ECO:0000256" key="5">
    <source>
        <dbReference type="ARBA" id="ARBA00016296"/>
    </source>
</evidence>
<dbReference type="InterPro" id="IPR017665">
    <property type="entry name" value="Guanylate_kinase"/>
</dbReference>
<keyword evidence="9 13" id="KW-0418">Kinase</keyword>
<keyword evidence="7 13" id="KW-0808">Transferase</keyword>
<evidence type="ECO:0000256" key="13">
    <source>
        <dbReference type="HAMAP-Rule" id="MF_00328"/>
    </source>
</evidence>
<dbReference type="EC" id="2.7.4.8" evidence="4 13"/>
<evidence type="ECO:0000256" key="3">
    <source>
        <dbReference type="ARBA" id="ARBA00005790"/>
    </source>
</evidence>
<evidence type="ECO:0000256" key="7">
    <source>
        <dbReference type="ARBA" id="ARBA00022679"/>
    </source>
</evidence>
<evidence type="ECO:0000256" key="12">
    <source>
        <dbReference type="ARBA" id="ARBA00048594"/>
    </source>
</evidence>
<feature type="domain" description="Guanylate kinase-like" evidence="14">
    <location>
        <begin position="9"/>
        <end position="189"/>
    </location>
</feature>
<feature type="binding site" evidence="13">
    <location>
        <begin position="16"/>
        <end position="23"/>
    </location>
    <ligand>
        <name>ATP</name>
        <dbReference type="ChEBI" id="CHEBI:30616"/>
    </ligand>
</feature>
<dbReference type="PROSITE" id="PS00856">
    <property type="entry name" value="GUANYLATE_KINASE_1"/>
    <property type="match status" value="1"/>
</dbReference>
<reference evidence="15 16" key="1">
    <citation type="journal article" date="2016" name="Appl. Environ. Microbiol.">
        <title>Function and Phylogeny of Bacterial Butyryl Coenzyme A:Acetate Transferases and Their Diversity in the Proximal Colon of Swine.</title>
        <authorList>
            <person name="Trachsel J."/>
            <person name="Bayles D.O."/>
            <person name="Looft T."/>
            <person name="Levine U.Y."/>
            <person name="Allen H.K."/>
        </authorList>
    </citation>
    <scope>NUCLEOTIDE SEQUENCE [LARGE SCALE GENOMIC DNA]</scope>
    <source>
        <strain evidence="15 16">68-3-10</strain>
    </source>
</reference>
<dbReference type="RefSeq" id="WP_075712396.1">
    <property type="nucleotide sequence ID" value="NZ_MJIE01000001.1"/>
</dbReference>
<evidence type="ECO:0000313" key="16">
    <source>
        <dbReference type="Proteomes" id="UP000187404"/>
    </source>
</evidence>
<dbReference type="InterPro" id="IPR008145">
    <property type="entry name" value="GK/Ca_channel_bsu"/>
</dbReference>
<dbReference type="NCBIfam" id="TIGR03263">
    <property type="entry name" value="guanyl_kin"/>
    <property type="match status" value="1"/>
</dbReference>
<comment type="catalytic activity">
    <reaction evidence="12 13">
        <text>GMP + ATP = GDP + ADP</text>
        <dbReference type="Rhea" id="RHEA:20780"/>
        <dbReference type="ChEBI" id="CHEBI:30616"/>
        <dbReference type="ChEBI" id="CHEBI:58115"/>
        <dbReference type="ChEBI" id="CHEBI:58189"/>
        <dbReference type="ChEBI" id="CHEBI:456216"/>
        <dbReference type="EC" id="2.7.4.8"/>
    </reaction>
</comment>
<dbReference type="SMART" id="SM00072">
    <property type="entry name" value="GuKc"/>
    <property type="match status" value="1"/>
</dbReference>